<feature type="transmembrane region" description="Helical" evidence="1">
    <location>
        <begin position="80"/>
        <end position="107"/>
    </location>
</feature>
<organism evidence="2 3">
    <name type="scientific">Mycoplasmopsis verecunda</name>
    <dbReference type="NCBI Taxonomy" id="171291"/>
    <lineage>
        <taxon>Bacteria</taxon>
        <taxon>Bacillati</taxon>
        <taxon>Mycoplasmatota</taxon>
        <taxon>Mycoplasmoidales</taxon>
        <taxon>Metamycoplasmataceae</taxon>
        <taxon>Mycoplasmopsis</taxon>
    </lineage>
</organism>
<feature type="transmembrane region" description="Helical" evidence="1">
    <location>
        <begin position="12"/>
        <end position="33"/>
    </location>
</feature>
<gene>
    <name evidence="2" type="ORF">SAMN02745154_00072</name>
</gene>
<protein>
    <submittedName>
        <fullName evidence="2">Uncharacterized protein</fullName>
    </submittedName>
</protein>
<keyword evidence="1" id="KW-0472">Membrane</keyword>
<evidence type="ECO:0000313" key="2">
    <source>
        <dbReference type="EMBL" id="SJZ42589.1"/>
    </source>
</evidence>
<dbReference type="STRING" id="171291.SAMN02745154_00072"/>
<feature type="transmembrane region" description="Helical" evidence="1">
    <location>
        <begin position="113"/>
        <end position="133"/>
    </location>
</feature>
<accession>A0A1T4KJJ6</accession>
<keyword evidence="1" id="KW-0812">Transmembrane</keyword>
<sequence length="255" mass="31020">MHYTSNIQSPFFWFALFLCILFLIKDFYFVGIWTNKMHRFYAFSLAAKESDMKFNYPITCNIKKYNEGYEIIRRCFKRKFYSILTFDTSFRLLYAVMQSTSFALAIIDGYISYINVFCWIGFYLILGYIGDIYRVWLWSKKYLPNQELIEGKNQIETFSNEIISQVNEEKKYSFVIKIYEPYFEFYKRNKLECQKLSFNTKTWKKLGVKDDEMTKVFYFLFSFSYKLHPFFENPDQGLSTIRYVYHNLQQKYNSN</sequence>
<evidence type="ECO:0000313" key="3">
    <source>
        <dbReference type="Proteomes" id="UP000190389"/>
    </source>
</evidence>
<keyword evidence="1" id="KW-1133">Transmembrane helix</keyword>
<reference evidence="3" key="1">
    <citation type="submission" date="2017-02" db="EMBL/GenBank/DDBJ databases">
        <authorList>
            <person name="Varghese N."/>
            <person name="Submissions S."/>
        </authorList>
    </citation>
    <scope>NUCLEOTIDE SEQUENCE [LARGE SCALE GENOMIC DNA]</scope>
    <source>
        <strain evidence="3">ATCC 27862</strain>
    </source>
</reference>
<dbReference type="AlphaFoldDB" id="A0A1T4KJJ6"/>
<dbReference type="EMBL" id="FUXF01000003">
    <property type="protein sequence ID" value="SJZ42589.1"/>
    <property type="molecule type" value="Genomic_DNA"/>
</dbReference>
<evidence type="ECO:0000256" key="1">
    <source>
        <dbReference type="SAM" id="Phobius"/>
    </source>
</evidence>
<name>A0A1T4KJJ6_9BACT</name>
<proteinExistence type="predicted"/>
<dbReference type="Proteomes" id="UP000190389">
    <property type="component" value="Unassembled WGS sequence"/>
</dbReference>
<keyword evidence="3" id="KW-1185">Reference proteome</keyword>